<evidence type="ECO:0008006" key="5">
    <source>
        <dbReference type="Google" id="ProtNLM"/>
    </source>
</evidence>
<name>A0A2N9HMX5_FAGSY</name>
<evidence type="ECO:0000313" key="4">
    <source>
        <dbReference type="EMBL" id="SPD13298.1"/>
    </source>
</evidence>
<reference evidence="4" key="1">
    <citation type="submission" date="2018-02" db="EMBL/GenBank/DDBJ databases">
        <authorList>
            <person name="Cohen D.B."/>
            <person name="Kent A.D."/>
        </authorList>
    </citation>
    <scope>NUCLEOTIDE SEQUENCE</scope>
</reference>
<dbReference type="PANTHER" id="PTHR34199">
    <property type="entry name" value="NUMOD3 MOTIF FAMILY PROTEIN, EXPRESSED"/>
    <property type="match status" value="1"/>
</dbReference>
<dbReference type="AlphaFoldDB" id="A0A2N9HMX5"/>
<feature type="compositionally biased region" description="Polar residues" evidence="1">
    <location>
        <begin position="300"/>
        <end position="310"/>
    </location>
</feature>
<sequence>MMDNQSHQGFDLDDSDLDMQAETYETFGIEDGLPKNLNLCVDEDDKVSEQSVGDLPINAEALEPHIGMEFNTRDEAREFYVAYGRRAGFTVRIHHNRRSRVNNQVIGQDFVCSKEGFRAKKYVYRKDRVLPPPPITREGCQAMIRLALRDGAKWVVTKFVKEHNHKLMSPSKVPWRGSGKHLVSEDEKDKRIRELSLELYNERQKSEIAAVQPAFQIHLCMHRAQNPIHGKLSSTSFTLANEKRLPCAWKSLGIPKELFFSVRQLEVQRGRLRINAVATLETKGLVQDENGRKGCDISQVGANSSLPTNQLESSREDSEELDERERLRRMRISKANKGNTPWNKGRKHSAETLQLIRERTKLAMQDPKVKMKLMNLGHAQSEETRVKIGVGVRIGWQRRRERLMVQENCCFEWQNLIAEASRQGFVGEEELQWDSYKILDKQLKYEWVESVEQRKMMSRPKGSKRAPKSLEQRRKIAEAISAKWADPEYRNRVCSGLAKYHGIEPGAERKSRRRPSDGTRTSRRSPMKKASDTSNSSKGEAKIRNQRLRLRKNSAPLYKDPLVSSKLEMIKNIRAKRAGVETKKTEAIERARLLIAEAEKAAKALEVAATKSPIARASLMETRKLIAEAIQSIESIETAPISSQENDSYPFPNVASNDMISQVEHDTSAKIEALNQADLREVNGSPIVSSKDNDFNFSNFNLHELLNNEEELLPSSFSGFGSSPFSFDILMKQSESRNHSDWDWAEPNGNGNCRKDPLPNGVEVQSLEEETHSKSVTVNKKWVRGRLIEVAEGDSLAQETP</sequence>
<organism evidence="4">
    <name type="scientific">Fagus sylvatica</name>
    <name type="common">Beechnut</name>
    <dbReference type="NCBI Taxonomy" id="28930"/>
    <lineage>
        <taxon>Eukaryota</taxon>
        <taxon>Viridiplantae</taxon>
        <taxon>Streptophyta</taxon>
        <taxon>Embryophyta</taxon>
        <taxon>Tracheophyta</taxon>
        <taxon>Spermatophyta</taxon>
        <taxon>Magnoliopsida</taxon>
        <taxon>eudicotyledons</taxon>
        <taxon>Gunneridae</taxon>
        <taxon>Pentapetalae</taxon>
        <taxon>rosids</taxon>
        <taxon>fabids</taxon>
        <taxon>Fagales</taxon>
        <taxon>Fagaceae</taxon>
        <taxon>Fagus</taxon>
    </lineage>
</organism>
<feature type="domain" description="FAR1" evidence="2">
    <location>
        <begin position="78"/>
        <end position="168"/>
    </location>
</feature>
<dbReference type="PANTHER" id="PTHR34199:SF2">
    <property type="entry name" value="NUMOD3 MOTIF FAMILY PROTEIN, EXPRESSED"/>
    <property type="match status" value="1"/>
</dbReference>
<dbReference type="Pfam" id="PF07460">
    <property type="entry name" value="NUMOD3"/>
    <property type="match status" value="1"/>
</dbReference>
<accession>A0A2N9HMX5</accession>
<protein>
    <recommendedName>
        <fullName evidence="5">FAR1 domain-containing protein</fullName>
    </recommendedName>
</protein>
<dbReference type="GO" id="GO:0003677">
    <property type="term" value="F:DNA binding"/>
    <property type="evidence" value="ECO:0007669"/>
    <property type="project" value="InterPro"/>
</dbReference>
<dbReference type="InterPro" id="IPR003611">
    <property type="entry name" value="NUMOD3"/>
</dbReference>
<evidence type="ECO:0000259" key="3">
    <source>
        <dbReference type="Pfam" id="PF07460"/>
    </source>
</evidence>
<feature type="region of interest" description="Disordered" evidence="1">
    <location>
        <begin position="297"/>
        <end position="323"/>
    </location>
</feature>
<evidence type="ECO:0000256" key="1">
    <source>
        <dbReference type="SAM" id="MobiDB-lite"/>
    </source>
</evidence>
<gene>
    <name evidence="4" type="ORF">FSB_LOCUS41180</name>
</gene>
<dbReference type="InterPro" id="IPR004330">
    <property type="entry name" value="FAR1_DNA_bnd_dom"/>
</dbReference>
<dbReference type="EMBL" id="OIVN01003746">
    <property type="protein sequence ID" value="SPD13298.1"/>
    <property type="molecule type" value="Genomic_DNA"/>
</dbReference>
<feature type="domain" description="Nuclease associated modular" evidence="3">
    <location>
        <begin position="331"/>
        <end position="357"/>
    </location>
</feature>
<proteinExistence type="predicted"/>
<feature type="region of interest" description="Disordered" evidence="1">
    <location>
        <begin position="504"/>
        <end position="551"/>
    </location>
</feature>
<dbReference type="Pfam" id="PF03101">
    <property type="entry name" value="FAR1"/>
    <property type="match status" value="1"/>
</dbReference>
<feature type="compositionally biased region" description="Basic and acidic residues" evidence="1">
    <location>
        <begin position="506"/>
        <end position="517"/>
    </location>
</feature>
<evidence type="ECO:0000259" key="2">
    <source>
        <dbReference type="Pfam" id="PF03101"/>
    </source>
</evidence>